<organism evidence="2 3">
    <name type="scientific">Exidia glandulosa HHB12029</name>
    <dbReference type="NCBI Taxonomy" id="1314781"/>
    <lineage>
        <taxon>Eukaryota</taxon>
        <taxon>Fungi</taxon>
        <taxon>Dikarya</taxon>
        <taxon>Basidiomycota</taxon>
        <taxon>Agaricomycotina</taxon>
        <taxon>Agaricomycetes</taxon>
        <taxon>Auriculariales</taxon>
        <taxon>Exidiaceae</taxon>
        <taxon>Exidia</taxon>
    </lineage>
</organism>
<sequence length="125" mass="13798">MLLHVDPAEFPGTRSGEQRVSRYSISRLSVPHSTTSSGRHASGPKAASTVVSLVLPSQQPMSLNRGHTKDRAIATRGRYAVPRHHLGTPRISRAATWLRVWRTCFLARTEHVVTPVRPGSRPLDC</sequence>
<evidence type="ECO:0000313" key="3">
    <source>
        <dbReference type="Proteomes" id="UP000077266"/>
    </source>
</evidence>
<proteinExistence type="predicted"/>
<dbReference type="EMBL" id="KV426093">
    <property type="protein sequence ID" value="KZV88676.1"/>
    <property type="molecule type" value="Genomic_DNA"/>
</dbReference>
<feature type="region of interest" description="Disordered" evidence="1">
    <location>
        <begin position="1"/>
        <end position="47"/>
    </location>
</feature>
<reference evidence="2 3" key="1">
    <citation type="journal article" date="2016" name="Mol. Biol. Evol.">
        <title>Comparative Genomics of Early-Diverging Mushroom-Forming Fungi Provides Insights into the Origins of Lignocellulose Decay Capabilities.</title>
        <authorList>
            <person name="Nagy L.G."/>
            <person name="Riley R."/>
            <person name="Tritt A."/>
            <person name="Adam C."/>
            <person name="Daum C."/>
            <person name="Floudas D."/>
            <person name="Sun H."/>
            <person name="Yadav J.S."/>
            <person name="Pangilinan J."/>
            <person name="Larsson K.H."/>
            <person name="Matsuura K."/>
            <person name="Barry K."/>
            <person name="Labutti K."/>
            <person name="Kuo R."/>
            <person name="Ohm R.A."/>
            <person name="Bhattacharya S.S."/>
            <person name="Shirouzu T."/>
            <person name="Yoshinaga Y."/>
            <person name="Martin F.M."/>
            <person name="Grigoriev I.V."/>
            <person name="Hibbett D.S."/>
        </authorList>
    </citation>
    <scope>NUCLEOTIDE SEQUENCE [LARGE SCALE GENOMIC DNA]</scope>
    <source>
        <strain evidence="2 3">HHB12029</strain>
    </source>
</reference>
<feature type="compositionally biased region" description="Polar residues" evidence="1">
    <location>
        <begin position="21"/>
        <end position="39"/>
    </location>
</feature>
<evidence type="ECO:0000313" key="2">
    <source>
        <dbReference type="EMBL" id="KZV88676.1"/>
    </source>
</evidence>
<dbReference type="Proteomes" id="UP000077266">
    <property type="component" value="Unassembled WGS sequence"/>
</dbReference>
<keyword evidence="3" id="KW-1185">Reference proteome</keyword>
<name>A0A165FAG2_EXIGL</name>
<evidence type="ECO:0000256" key="1">
    <source>
        <dbReference type="SAM" id="MobiDB-lite"/>
    </source>
</evidence>
<gene>
    <name evidence="2" type="ORF">EXIGLDRAFT_171764</name>
</gene>
<dbReference type="InParanoid" id="A0A165FAG2"/>
<accession>A0A165FAG2</accession>
<protein>
    <submittedName>
        <fullName evidence="2">Uncharacterized protein</fullName>
    </submittedName>
</protein>
<dbReference type="AlphaFoldDB" id="A0A165FAG2"/>